<dbReference type="SUPFAM" id="SSF52096">
    <property type="entry name" value="ClpP/crotonase"/>
    <property type="match status" value="1"/>
</dbReference>
<feature type="chain" id="PRO_5022069449" evidence="1">
    <location>
        <begin position="24"/>
        <end position="128"/>
    </location>
</feature>
<name>A0A538TFX4_UNCEI</name>
<dbReference type="InterPro" id="IPR001095">
    <property type="entry name" value="Acetyl_CoA_COase_a_su"/>
</dbReference>
<dbReference type="EMBL" id="VBOX01000075">
    <property type="protein sequence ID" value="TMQ62504.1"/>
    <property type="molecule type" value="Genomic_DNA"/>
</dbReference>
<protein>
    <submittedName>
        <fullName evidence="2">Uncharacterized protein</fullName>
    </submittedName>
</protein>
<dbReference type="InterPro" id="IPR029045">
    <property type="entry name" value="ClpP/crotonase-like_dom_sf"/>
</dbReference>
<evidence type="ECO:0000256" key="1">
    <source>
        <dbReference type="SAM" id="SignalP"/>
    </source>
</evidence>
<dbReference type="PROSITE" id="PS51257">
    <property type="entry name" value="PROKAR_LIPOPROTEIN"/>
    <property type="match status" value="1"/>
</dbReference>
<evidence type="ECO:0000313" key="2">
    <source>
        <dbReference type="EMBL" id="TMQ62504.1"/>
    </source>
</evidence>
<feature type="signal peptide" evidence="1">
    <location>
        <begin position="1"/>
        <end position="23"/>
    </location>
</feature>
<dbReference type="AlphaFoldDB" id="A0A538TFX4"/>
<proteinExistence type="predicted"/>
<dbReference type="Proteomes" id="UP000317366">
    <property type="component" value="Unassembled WGS sequence"/>
</dbReference>
<gene>
    <name evidence="2" type="ORF">E6K77_07195</name>
</gene>
<accession>A0A538TFX4</accession>
<keyword evidence="1" id="KW-0732">Signal</keyword>
<organism evidence="2 3">
    <name type="scientific">Eiseniibacteriota bacterium</name>
    <dbReference type="NCBI Taxonomy" id="2212470"/>
    <lineage>
        <taxon>Bacteria</taxon>
        <taxon>Candidatus Eiseniibacteriota</taxon>
    </lineage>
</organism>
<evidence type="ECO:0000313" key="3">
    <source>
        <dbReference type="Proteomes" id="UP000317366"/>
    </source>
</evidence>
<dbReference type="GO" id="GO:0009317">
    <property type="term" value="C:acetyl-CoA carboxylase complex"/>
    <property type="evidence" value="ECO:0007669"/>
    <property type="project" value="InterPro"/>
</dbReference>
<comment type="caution">
    <text evidence="2">The sequence shown here is derived from an EMBL/GenBank/DDBJ whole genome shotgun (WGS) entry which is preliminary data.</text>
</comment>
<dbReference type="GO" id="GO:0016743">
    <property type="term" value="F:carboxyl- or carbamoyltransferase activity"/>
    <property type="evidence" value="ECO:0007669"/>
    <property type="project" value="InterPro"/>
</dbReference>
<reference evidence="2 3" key="1">
    <citation type="journal article" date="2019" name="Nat. Microbiol.">
        <title>Mediterranean grassland soil C-N compound turnover is dependent on rainfall and depth, and is mediated by genomically divergent microorganisms.</title>
        <authorList>
            <person name="Diamond S."/>
            <person name="Andeer P.F."/>
            <person name="Li Z."/>
            <person name="Crits-Christoph A."/>
            <person name="Burstein D."/>
            <person name="Anantharaman K."/>
            <person name="Lane K.R."/>
            <person name="Thomas B.C."/>
            <person name="Pan C."/>
            <person name="Northen T.R."/>
            <person name="Banfield J.F."/>
        </authorList>
    </citation>
    <scope>NUCLEOTIDE SEQUENCE [LARGE SCALE GENOMIC DNA]</scope>
    <source>
        <strain evidence="2">WS_7</strain>
    </source>
</reference>
<dbReference type="GO" id="GO:0003989">
    <property type="term" value="F:acetyl-CoA carboxylase activity"/>
    <property type="evidence" value="ECO:0007669"/>
    <property type="project" value="InterPro"/>
</dbReference>
<dbReference type="GO" id="GO:0006633">
    <property type="term" value="P:fatty acid biosynthetic process"/>
    <property type="evidence" value="ECO:0007669"/>
    <property type="project" value="InterPro"/>
</dbReference>
<dbReference type="Pfam" id="PF03255">
    <property type="entry name" value="ACCA"/>
    <property type="match status" value="1"/>
</dbReference>
<dbReference type="Gene3D" id="3.90.226.10">
    <property type="entry name" value="2-enoyl-CoA Hydratase, Chain A, domain 1"/>
    <property type="match status" value="1"/>
</dbReference>
<sequence>MSLPFRPLSFLALFAVWAGVACGEAPAISPRIESVTETGYRAVVSIPVPDIKTGQIFGENLAEISPLGGAHRDPEEMAHRIQSAIVRHVRGLLTLPAQELLDRRLEKFLKMGVYLEETGPIPAPAGEG</sequence>